<evidence type="ECO:0000313" key="7">
    <source>
        <dbReference type="EMBL" id="PTR01150.1"/>
    </source>
</evidence>
<keyword evidence="2" id="KW-0201">Cytochrome c-type biogenesis</keyword>
<dbReference type="InterPro" id="IPR013766">
    <property type="entry name" value="Thioredoxin_domain"/>
</dbReference>
<evidence type="ECO:0000259" key="6">
    <source>
        <dbReference type="PROSITE" id="PS51352"/>
    </source>
</evidence>
<dbReference type="InterPro" id="IPR050553">
    <property type="entry name" value="Thioredoxin_ResA/DsbE_sf"/>
</dbReference>
<accession>A0A2T5JFD8</accession>
<comment type="caution">
    <text evidence="7">The sequence shown here is derived from an EMBL/GenBank/DDBJ whole genome shotgun (WGS) entry which is preliminary data.</text>
</comment>
<keyword evidence="8" id="KW-1185">Reference proteome</keyword>
<dbReference type="Proteomes" id="UP000244168">
    <property type="component" value="Unassembled WGS sequence"/>
</dbReference>
<dbReference type="AlphaFoldDB" id="A0A2T5JFD8"/>
<dbReference type="GO" id="GO:0017004">
    <property type="term" value="P:cytochrome complex assembly"/>
    <property type="evidence" value="ECO:0007669"/>
    <property type="project" value="UniProtKB-KW"/>
</dbReference>
<evidence type="ECO:0000256" key="1">
    <source>
        <dbReference type="ARBA" id="ARBA00004196"/>
    </source>
</evidence>
<dbReference type="InterPro" id="IPR036249">
    <property type="entry name" value="Thioredoxin-like_sf"/>
</dbReference>
<protein>
    <submittedName>
        <fullName evidence="7">AhpC/TSA family protein</fullName>
    </submittedName>
</protein>
<dbReference type="InterPro" id="IPR013740">
    <property type="entry name" value="Redoxin"/>
</dbReference>
<name>A0A2T5JFD8_9SPHI</name>
<dbReference type="EMBL" id="QAOQ01000001">
    <property type="protein sequence ID" value="PTR01150.1"/>
    <property type="molecule type" value="Genomic_DNA"/>
</dbReference>
<dbReference type="PANTHER" id="PTHR42852">
    <property type="entry name" value="THIOL:DISULFIDE INTERCHANGE PROTEIN DSBE"/>
    <property type="match status" value="1"/>
</dbReference>
<evidence type="ECO:0000256" key="4">
    <source>
        <dbReference type="ARBA" id="ARBA00023284"/>
    </source>
</evidence>
<dbReference type="Gene3D" id="3.40.30.10">
    <property type="entry name" value="Glutaredoxin"/>
    <property type="match status" value="1"/>
</dbReference>
<keyword evidence="5" id="KW-0732">Signal</keyword>
<dbReference type="PANTHER" id="PTHR42852:SF6">
    <property type="entry name" value="THIOL:DISULFIDE INTERCHANGE PROTEIN DSBE"/>
    <property type="match status" value="1"/>
</dbReference>
<evidence type="ECO:0000313" key="8">
    <source>
        <dbReference type="Proteomes" id="UP000244168"/>
    </source>
</evidence>
<reference evidence="7 8" key="1">
    <citation type="submission" date="2018-04" db="EMBL/GenBank/DDBJ databases">
        <title>Genomic Encyclopedia of Archaeal and Bacterial Type Strains, Phase II (KMG-II): from individual species to whole genera.</title>
        <authorList>
            <person name="Goeker M."/>
        </authorList>
    </citation>
    <scope>NUCLEOTIDE SEQUENCE [LARGE SCALE GENOMIC DNA]</scope>
    <source>
        <strain evidence="7 8">DSM 26809</strain>
    </source>
</reference>
<keyword evidence="4" id="KW-0676">Redox-active center</keyword>
<proteinExistence type="predicted"/>
<evidence type="ECO:0000256" key="5">
    <source>
        <dbReference type="SAM" id="SignalP"/>
    </source>
</evidence>
<feature type="chain" id="PRO_5015537528" evidence="5">
    <location>
        <begin position="19"/>
        <end position="492"/>
    </location>
</feature>
<keyword evidence="3" id="KW-1015">Disulfide bond</keyword>
<evidence type="ECO:0000256" key="3">
    <source>
        <dbReference type="ARBA" id="ARBA00023157"/>
    </source>
</evidence>
<feature type="domain" description="Thioredoxin" evidence="6">
    <location>
        <begin position="347"/>
        <end position="490"/>
    </location>
</feature>
<sequence>MKTILLGLNLLFFLGLQAQPKPSISLSGNIAGMAGKSIIVSGPAHFKKQVQINKSGDFNISFEAVTGYYNFNGNSIFLEPGDNLNISKPDSVYIYKGKGSAENNLLKSLDRLIFDYLPLSDNTPAKVYLLEPDSLYSKLNNYQAAADRLMENPELSKYFRETQHQRITYVNKFFEYNYLLNYGYDQEKRKEELALVNDKKLRENVAEWTSRIRLAHEATIIKRLSPDQRKELNTRIWEGFDVNNEELYKFCTEYNRLLDATISRFVQAESIKNPVFGTKNLFEKKRDIVNKEITNSYIKESLLYEYTVGLLKQGNDIDRYYNEYLALAKDPVYIKGITAIRDNMKLLAPGLASPSFKLPDTQGRLVGLEDFKGKYVYIDLWATWCGPCMAEVPFLKDVTKKYAGLNIAFISISIDKLSDAAKWKTTVKTHELSGTQLLAENEWKSDFVKKYNVNSIPRFILLDPDGKIISADADRPSAASLQVLLDKLLVKK</sequence>
<dbReference type="RefSeq" id="WP_211309733.1">
    <property type="nucleotide sequence ID" value="NZ_CP160205.1"/>
</dbReference>
<feature type="signal peptide" evidence="5">
    <location>
        <begin position="1"/>
        <end position="18"/>
    </location>
</feature>
<dbReference type="Pfam" id="PF08534">
    <property type="entry name" value="Redoxin"/>
    <property type="match status" value="1"/>
</dbReference>
<dbReference type="CDD" id="cd02966">
    <property type="entry name" value="TlpA_like_family"/>
    <property type="match status" value="1"/>
</dbReference>
<dbReference type="PROSITE" id="PS51352">
    <property type="entry name" value="THIOREDOXIN_2"/>
    <property type="match status" value="1"/>
</dbReference>
<gene>
    <name evidence="7" type="ORF">C8P68_101383</name>
</gene>
<evidence type="ECO:0000256" key="2">
    <source>
        <dbReference type="ARBA" id="ARBA00022748"/>
    </source>
</evidence>
<dbReference type="GO" id="GO:0030313">
    <property type="term" value="C:cell envelope"/>
    <property type="evidence" value="ECO:0007669"/>
    <property type="project" value="UniProtKB-SubCell"/>
</dbReference>
<comment type="subcellular location">
    <subcellularLocation>
        <location evidence="1">Cell envelope</location>
    </subcellularLocation>
</comment>
<dbReference type="SUPFAM" id="SSF52833">
    <property type="entry name" value="Thioredoxin-like"/>
    <property type="match status" value="1"/>
</dbReference>
<organism evidence="7 8">
    <name type="scientific">Mucilaginibacter yixingensis</name>
    <dbReference type="NCBI Taxonomy" id="1295612"/>
    <lineage>
        <taxon>Bacteria</taxon>
        <taxon>Pseudomonadati</taxon>
        <taxon>Bacteroidota</taxon>
        <taxon>Sphingobacteriia</taxon>
        <taxon>Sphingobacteriales</taxon>
        <taxon>Sphingobacteriaceae</taxon>
        <taxon>Mucilaginibacter</taxon>
    </lineage>
</organism>